<dbReference type="PANTHER" id="PTHR41247">
    <property type="entry name" value="HTH-TYPE TRANSCRIPTIONAL REPRESSOR YCNK"/>
    <property type="match status" value="1"/>
</dbReference>
<evidence type="ECO:0000256" key="1">
    <source>
        <dbReference type="SAM" id="SignalP"/>
    </source>
</evidence>
<dbReference type="AlphaFoldDB" id="A0A923KLN6"/>
<organism evidence="2 3">
    <name type="scientific">Hyunsoonleella aquatilis</name>
    <dbReference type="NCBI Taxonomy" id="2762758"/>
    <lineage>
        <taxon>Bacteria</taxon>
        <taxon>Pseudomonadati</taxon>
        <taxon>Bacteroidota</taxon>
        <taxon>Flavobacteriia</taxon>
        <taxon>Flavobacteriales</taxon>
        <taxon>Flavobacteriaceae</taxon>
    </lineage>
</organism>
<gene>
    <name evidence="2" type="ORF">H7U19_06875</name>
</gene>
<dbReference type="PROSITE" id="PS51257">
    <property type="entry name" value="PROKAR_LIPOPROTEIN"/>
    <property type="match status" value="1"/>
</dbReference>
<comment type="caution">
    <text evidence="2">The sequence shown here is derived from an EMBL/GenBank/DDBJ whole genome shotgun (WGS) entry which is preliminary data.</text>
</comment>
<dbReference type="EMBL" id="JACNMF010000002">
    <property type="protein sequence ID" value="MBC3758120.1"/>
    <property type="molecule type" value="Genomic_DNA"/>
</dbReference>
<dbReference type="Proteomes" id="UP000656244">
    <property type="component" value="Unassembled WGS sequence"/>
</dbReference>
<protein>
    <submittedName>
        <fullName evidence="2">Nitrous oxide reductase accessory protein NosL</fullName>
    </submittedName>
</protein>
<dbReference type="SUPFAM" id="SSF160387">
    <property type="entry name" value="NosL/MerB-like"/>
    <property type="match status" value="1"/>
</dbReference>
<accession>A0A923KLN6</accession>
<keyword evidence="1" id="KW-0732">Signal</keyword>
<feature type="signal peptide" evidence="1">
    <location>
        <begin position="1"/>
        <end position="23"/>
    </location>
</feature>
<proteinExistence type="predicted"/>
<feature type="chain" id="PRO_5037667811" evidence="1">
    <location>
        <begin position="24"/>
        <end position="145"/>
    </location>
</feature>
<dbReference type="PANTHER" id="PTHR41247:SF1">
    <property type="entry name" value="HTH-TYPE TRANSCRIPTIONAL REPRESSOR YCNK"/>
    <property type="match status" value="1"/>
</dbReference>
<dbReference type="Pfam" id="PF05573">
    <property type="entry name" value="NosL"/>
    <property type="match status" value="1"/>
</dbReference>
<evidence type="ECO:0000313" key="2">
    <source>
        <dbReference type="EMBL" id="MBC3758120.1"/>
    </source>
</evidence>
<dbReference type="InterPro" id="IPR008719">
    <property type="entry name" value="N2O_reductase_NosL"/>
</dbReference>
<keyword evidence="3" id="KW-1185">Reference proteome</keyword>
<sequence>MKRLIHFCVSGLLLLVLSCNSNPQPINYGNDGCHFCKMTIVDKVHAAEIVTQKGKAYKFDATECMISFMKEFDTTQIKLYLSNDYNTPEALIDATKATFLISENIPSPMGAYLSAFKTKQEAEKTLAKKGGRLYTWDQLLVKLKG</sequence>
<name>A0A923KLN6_9FLAO</name>
<reference evidence="2" key="1">
    <citation type="submission" date="2020-08" db="EMBL/GenBank/DDBJ databases">
        <title>Hyunsoonleella sp. strain SJ7 genome sequencing and assembly.</title>
        <authorList>
            <person name="Kim I."/>
        </authorList>
    </citation>
    <scope>NUCLEOTIDE SEQUENCE</scope>
    <source>
        <strain evidence="2">SJ7</strain>
    </source>
</reference>
<dbReference type="RefSeq" id="WP_186560571.1">
    <property type="nucleotide sequence ID" value="NZ_JACNMF010000002.1"/>
</dbReference>
<evidence type="ECO:0000313" key="3">
    <source>
        <dbReference type="Proteomes" id="UP000656244"/>
    </source>
</evidence>